<dbReference type="InterPro" id="IPR022646">
    <property type="entry name" value="SecD/SecF_CS"/>
</dbReference>
<dbReference type="PANTHER" id="PTHR30081">
    <property type="entry name" value="PROTEIN-EXPORT MEMBRANE PROTEIN SEC"/>
    <property type="match status" value="1"/>
</dbReference>
<evidence type="ECO:0000256" key="9">
    <source>
        <dbReference type="HAMAP-Rule" id="MF_01463"/>
    </source>
</evidence>
<dbReference type="InterPro" id="IPR022813">
    <property type="entry name" value="SecD/SecF_arch_bac"/>
</dbReference>
<dbReference type="InterPro" id="IPR022645">
    <property type="entry name" value="SecD/SecF_bac"/>
</dbReference>
<evidence type="ECO:0000259" key="13">
    <source>
        <dbReference type="Pfam" id="PF22599"/>
    </source>
</evidence>
<protein>
    <recommendedName>
        <fullName evidence="9 10">Multifunctional fusion protein</fullName>
    </recommendedName>
    <domain>
        <recommendedName>
            <fullName evidence="9">Protein translocase subunit SecD</fullName>
        </recommendedName>
    </domain>
    <domain>
        <recommendedName>
            <fullName evidence="10">Protein-export membrane protein SecF</fullName>
        </recommendedName>
    </domain>
</protein>
<dbReference type="GO" id="GO:0043952">
    <property type="term" value="P:protein transport by the Sec complex"/>
    <property type="evidence" value="ECO:0007669"/>
    <property type="project" value="UniProtKB-UniRule"/>
</dbReference>
<keyword evidence="2 9" id="KW-0813">Transport</keyword>
<evidence type="ECO:0000256" key="5">
    <source>
        <dbReference type="ARBA" id="ARBA00022927"/>
    </source>
</evidence>
<name>A0A949K708_9FIRM</name>
<feature type="transmembrane region" description="Helical" evidence="9">
    <location>
        <begin position="574"/>
        <end position="596"/>
    </location>
</feature>
<dbReference type="Gene3D" id="3.30.1360.200">
    <property type="match status" value="1"/>
</dbReference>
<evidence type="ECO:0000256" key="10">
    <source>
        <dbReference type="HAMAP-Rule" id="MF_01464"/>
    </source>
</evidence>
<dbReference type="Pfam" id="PF22599">
    <property type="entry name" value="SecDF_P1_head"/>
    <property type="match status" value="1"/>
</dbReference>
<evidence type="ECO:0000256" key="8">
    <source>
        <dbReference type="ARBA" id="ARBA00023136"/>
    </source>
</evidence>
<dbReference type="InterPro" id="IPR055344">
    <property type="entry name" value="SecD_SecF_C_bact"/>
</dbReference>
<keyword evidence="7 9" id="KW-0811">Translocation</keyword>
<dbReference type="InterPro" id="IPR005791">
    <property type="entry name" value="SecD"/>
</dbReference>
<evidence type="ECO:0000313" key="15">
    <source>
        <dbReference type="Proteomes" id="UP000712157"/>
    </source>
</evidence>
<dbReference type="AlphaFoldDB" id="A0A949K708"/>
<keyword evidence="15" id="KW-1185">Reference proteome</keyword>
<evidence type="ECO:0000256" key="1">
    <source>
        <dbReference type="ARBA" id="ARBA00004651"/>
    </source>
</evidence>
<dbReference type="EMBL" id="JAHQCW010000046">
    <property type="protein sequence ID" value="MBU9738981.1"/>
    <property type="molecule type" value="Genomic_DNA"/>
</dbReference>
<comment type="function">
    <text evidence="9">Part of the Sec protein translocase complex. Interacts with the SecYEG preprotein conducting channel. SecDF uses the proton motive force (PMF) to complete protein translocation after the ATP-dependent function of SecA.</text>
</comment>
<dbReference type="FunFam" id="1.20.1640.10:FF:000004">
    <property type="entry name" value="Protein translocase subunit SecD"/>
    <property type="match status" value="1"/>
</dbReference>
<proteinExistence type="inferred from homology"/>
<dbReference type="Pfam" id="PF07549">
    <property type="entry name" value="Sec_GG"/>
    <property type="match status" value="1"/>
</dbReference>
<keyword evidence="4 9" id="KW-0812">Transmembrane</keyword>
<dbReference type="GO" id="GO:0005886">
    <property type="term" value="C:plasma membrane"/>
    <property type="evidence" value="ECO:0007669"/>
    <property type="project" value="UniProtKB-SubCell"/>
</dbReference>
<comment type="caution">
    <text evidence="9">Lacks conserved residue(s) required for the propagation of feature annotation.</text>
</comment>
<dbReference type="GO" id="GO:0065002">
    <property type="term" value="P:intracellular protein transmembrane transport"/>
    <property type="evidence" value="ECO:0007669"/>
    <property type="project" value="UniProtKB-UniRule"/>
</dbReference>
<accession>A0A949K708</accession>
<evidence type="ECO:0000259" key="12">
    <source>
        <dbReference type="Pfam" id="PF21760"/>
    </source>
</evidence>
<feature type="transmembrane region" description="Helical" evidence="9">
    <location>
        <begin position="602"/>
        <end position="623"/>
    </location>
</feature>
<dbReference type="NCBIfam" id="TIGR00916">
    <property type="entry name" value="2A0604s01"/>
    <property type="match status" value="2"/>
</dbReference>
<feature type="transmembrane region" description="Helical" evidence="9">
    <location>
        <begin position="374"/>
        <end position="401"/>
    </location>
</feature>
<feature type="transmembrane region" description="Helical" evidence="9">
    <location>
        <begin position="655"/>
        <end position="673"/>
    </location>
</feature>
<feature type="transmembrane region" description="Helical" evidence="9">
    <location>
        <begin position="341"/>
        <end position="362"/>
    </location>
</feature>
<feature type="domain" description="SecDF P1 head subdomain" evidence="13">
    <location>
        <begin position="123"/>
        <end position="223"/>
    </location>
</feature>
<dbReference type="PRINTS" id="PR01755">
    <property type="entry name" value="SECFTRNLCASE"/>
</dbReference>
<feature type="domain" description="Protein export membrane protein SecD/SecF C-terminal" evidence="11">
    <location>
        <begin position="225"/>
        <end position="396"/>
    </location>
</feature>
<dbReference type="SUPFAM" id="SSF82866">
    <property type="entry name" value="Multidrug efflux transporter AcrB transmembrane domain"/>
    <property type="match status" value="2"/>
</dbReference>
<sequence length="714" mass="77171">MKKSRGIIVLILTALITAGMVFTAAVGIGDSESGAAKHIKLGLDLAGGVSITYESVEENPTSEQMSDTIYKLQKRVENYSTEAQVYQEGDRRINIEIPGVSDANAILEELGKPGSLQFQTQDGQVILDGSHVTSAKAGNTTDKLTGNNNYVVQLTFDEEGKEKFAEATQANIGNRIAIVYDGNTVSAPTVKSAITNGECVIENMESYEAAESLASTIRIGSLQLELKEIRSNVVGAQLGEEAISTSLKAGAIGIALVIVFMVIFYLIPGLAAGLALVIYTLLVLLTLNAFEITLTLPGIAGIILSIGMAVDANVIIFARIREEITAGRNVKSAMKEGFRKAMSAIVDGNITTLIAAAVLYLFGSGSVRGFAQTLALGIVLSMFTALVITRLILNALYAAGLKDKKFFGQQKERKAINFIGKRNLFFAISIALILIGFVFMGVHSAKGTTFNYSLDFMGGTSTNVTFNEDMSIQEVDANVKPVVQEITKDANIQTQKVAGTNQVIIKTRELNLSEREALNNALKENFDIDESLITAESISSTVSKEMRWDAFKSVLIATLCMLIYIWIRFNDLRFGASAVIALIHDVLVVIGCYAVVRIPVGGTFIACMLTIVGYSINATIVIFDRIRENLKLMKNKESLQDVVNKSVTQTLSRSINTTVTTFITIAVLFILGVSSIKEFAFPLMVGIICGGYTSVCITGALWYVMKTKLVKKEK</sequence>
<comment type="caution">
    <text evidence="14">The sequence shown here is derived from an EMBL/GenBank/DDBJ whole genome shotgun (WGS) entry which is preliminary data.</text>
</comment>
<dbReference type="GO" id="GO:0006605">
    <property type="term" value="P:protein targeting"/>
    <property type="evidence" value="ECO:0007669"/>
    <property type="project" value="UniProtKB-UniRule"/>
</dbReference>
<dbReference type="GO" id="GO:0015450">
    <property type="term" value="F:protein-transporting ATPase activity"/>
    <property type="evidence" value="ECO:0007669"/>
    <property type="project" value="InterPro"/>
</dbReference>
<comment type="similarity">
    <text evidence="10">Belongs to the SecD/SecF family. SecF subfamily.</text>
</comment>
<reference evidence="14" key="1">
    <citation type="submission" date="2021-06" db="EMBL/GenBank/DDBJ databases">
        <title>Description of novel taxa of the family Lachnospiraceae.</title>
        <authorList>
            <person name="Chaplin A.V."/>
            <person name="Sokolova S.R."/>
            <person name="Pikina A.P."/>
            <person name="Korzhanova M."/>
            <person name="Belova V."/>
            <person name="Korostin D."/>
            <person name="Efimov B.A."/>
        </authorList>
    </citation>
    <scope>NUCLEOTIDE SEQUENCE</scope>
    <source>
        <strain evidence="14">ASD5720</strain>
    </source>
</reference>
<dbReference type="InterPro" id="IPR005665">
    <property type="entry name" value="SecF_bac"/>
</dbReference>
<comment type="subcellular location">
    <subcellularLocation>
        <location evidence="1 9">Cell membrane</location>
        <topology evidence="1 9">Multi-pass membrane protein</topology>
    </subcellularLocation>
</comment>
<dbReference type="Pfam" id="PF02355">
    <property type="entry name" value="SecD_SecF_C"/>
    <property type="match status" value="2"/>
</dbReference>
<dbReference type="Pfam" id="PF21760">
    <property type="entry name" value="SecD_1st"/>
    <property type="match status" value="1"/>
</dbReference>
<keyword evidence="3 9" id="KW-1003">Cell membrane</keyword>
<dbReference type="InterPro" id="IPR048634">
    <property type="entry name" value="SecD_SecF_C"/>
</dbReference>
<comment type="subunit">
    <text evidence="9">Forms a complex with SecF. Part of the essential Sec protein translocation apparatus which comprises SecA, SecYEG and auxiliary proteins SecDF. Other proteins may also be involved.</text>
</comment>
<dbReference type="RefSeq" id="WP_158347235.1">
    <property type="nucleotide sequence ID" value="NZ_JAHQCW010000046.1"/>
</dbReference>
<feature type="domain" description="Protein translocase subunit SecDF P1" evidence="12">
    <location>
        <begin position="66"/>
        <end position="122"/>
    </location>
</feature>
<dbReference type="NCBIfam" id="TIGR00966">
    <property type="entry name" value="transloc_SecF"/>
    <property type="match status" value="1"/>
</dbReference>
<dbReference type="Gene3D" id="1.20.1640.10">
    <property type="entry name" value="Multidrug efflux transporter AcrB transmembrane domain"/>
    <property type="match status" value="2"/>
</dbReference>
<dbReference type="HAMAP" id="MF_01463_B">
    <property type="entry name" value="SecD_B"/>
    <property type="match status" value="1"/>
</dbReference>
<keyword evidence="8 9" id="KW-0472">Membrane</keyword>
<evidence type="ECO:0000313" key="14">
    <source>
        <dbReference type="EMBL" id="MBU9738981.1"/>
    </source>
</evidence>
<evidence type="ECO:0000256" key="2">
    <source>
        <dbReference type="ARBA" id="ARBA00022448"/>
    </source>
</evidence>
<feature type="transmembrane region" description="Helical" evidence="9">
    <location>
        <begin position="679"/>
        <end position="704"/>
    </location>
</feature>
<feature type="domain" description="Protein export membrane protein SecD/SecF C-terminal" evidence="11">
    <location>
        <begin position="521"/>
        <end position="707"/>
    </location>
</feature>
<dbReference type="HAMAP" id="MF_01464_B">
    <property type="entry name" value="SecF_B"/>
    <property type="match status" value="1"/>
</dbReference>
<keyword evidence="5 9" id="KW-0653">Protein transport</keyword>
<organism evidence="14 15">
    <name type="scientific">Diplocloster agilis</name>
    <dbReference type="NCBI Taxonomy" id="2850323"/>
    <lineage>
        <taxon>Bacteria</taxon>
        <taxon>Bacillati</taxon>
        <taxon>Bacillota</taxon>
        <taxon>Clostridia</taxon>
        <taxon>Lachnospirales</taxon>
        <taxon>Lachnospiraceae</taxon>
        <taxon>Diplocloster</taxon>
    </lineage>
</organism>
<evidence type="ECO:0000259" key="11">
    <source>
        <dbReference type="Pfam" id="PF02355"/>
    </source>
</evidence>
<dbReference type="NCBIfam" id="TIGR01129">
    <property type="entry name" value="secD"/>
    <property type="match status" value="1"/>
</dbReference>
<dbReference type="Proteomes" id="UP000712157">
    <property type="component" value="Unassembled WGS sequence"/>
</dbReference>
<feature type="transmembrane region" description="Helical" evidence="9">
    <location>
        <begin position="299"/>
        <end position="320"/>
    </location>
</feature>
<dbReference type="InterPro" id="IPR048631">
    <property type="entry name" value="SecD_1st"/>
</dbReference>
<gene>
    <name evidence="9 14" type="primary">secD</name>
    <name evidence="10" type="synonym">secF</name>
    <name evidence="14" type="ORF">KTH89_20805</name>
</gene>
<evidence type="ECO:0000256" key="3">
    <source>
        <dbReference type="ARBA" id="ARBA00022475"/>
    </source>
</evidence>
<feature type="transmembrane region" description="Helical" evidence="9">
    <location>
        <begin position="422"/>
        <end position="442"/>
    </location>
</feature>
<feature type="transmembrane region" description="Helical" evidence="9">
    <location>
        <begin position="274"/>
        <end position="293"/>
    </location>
</feature>
<evidence type="ECO:0000256" key="7">
    <source>
        <dbReference type="ARBA" id="ARBA00023010"/>
    </source>
</evidence>
<feature type="transmembrane region" description="Helical" evidence="9">
    <location>
        <begin position="550"/>
        <end position="567"/>
    </location>
</feature>
<keyword evidence="6 9" id="KW-1133">Transmembrane helix</keyword>
<dbReference type="PANTHER" id="PTHR30081:SF1">
    <property type="entry name" value="PROTEIN TRANSLOCASE SUBUNIT SECD"/>
    <property type="match status" value="1"/>
</dbReference>
<comment type="subunit">
    <text evidence="10">Forms a complex with SecD. Part of the essential Sec protein translocation apparatus which comprises SecA, SecYEG and auxiliary proteins SecDF. Other proteins may also be involved.</text>
</comment>
<comment type="similarity">
    <text evidence="9">Belongs to the SecD/SecF family. SecD subfamily.</text>
</comment>
<evidence type="ECO:0000256" key="6">
    <source>
        <dbReference type="ARBA" id="ARBA00022989"/>
    </source>
</evidence>
<feature type="transmembrane region" description="Helical" evidence="9">
    <location>
        <begin position="249"/>
        <end position="267"/>
    </location>
</feature>
<evidence type="ECO:0000256" key="4">
    <source>
        <dbReference type="ARBA" id="ARBA00022692"/>
    </source>
</evidence>
<dbReference type="InterPro" id="IPR054384">
    <property type="entry name" value="SecDF_P1_head"/>
</dbReference>